<accession>A0A7J8FA72</accession>
<dbReference type="InterPro" id="IPR010394">
    <property type="entry name" value="5-nucleotidase"/>
</dbReference>
<name>A0A7J8FA72_MOLMO</name>
<reference evidence="1 2" key="1">
    <citation type="journal article" date="2020" name="Nature">
        <title>Six reference-quality genomes reveal evolution of bat adaptations.</title>
        <authorList>
            <person name="Jebb D."/>
            <person name="Huang Z."/>
            <person name="Pippel M."/>
            <person name="Hughes G.M."/>
            <person name="Lavrichenko K."/>
            <person name="Devanna P."/>
            <person name="Winkler S."/>
            <person name="Jermiin L.S."/>
            <person name="Skirmuntt E.C."/>
            <person name="Katzourakis A."/>
            <person name="Burkitt-Gray L."/>
            <person name="Ray D.A."/>
            <person name="Sullivan K.A.M."/>
            <person name="Roscito J.G."/>
            <person name="Kirilenko B.M."/>
            <person name="Davalos L.M."/>
            <person name="Corthals A.P."/>
            <person name="Power M.L."/>
            <person name="Jones G."/>
            <person name="Ransome R.D."/>
            <person name="Dechmann D.K.N."/>
            <person name="Locatelli A.G."/>
            <person name="Puechmaille S.J."/>
            <person name="Fedrigo O."/>
            <person name="Jarvis E.D."/>
            <person name="Hiller M."/>
            <person name="Vernes S.C."/>
            <person name="Myers E.W."/>
            <person name="Teeling E.C."/>
        </authorList>
    </citation>
    <scope>NUCLEOTIDE SEQUENCE [LARGE SCALE GENOMIC DNA]</scope>
    <source>
        <strain evidence="1">MMolMol1</strain>
        <tissue evidence="1">Muscle</tissue>
    </source>
</reference>
<dbReference type="GO" id="GO:0008253">
    <property type="term" value="F:5'-nucleotidase activity"/>
    <property type="evidence" value="ECO:0007669"/>
    <property type="project" value="InterPro"/>
</dbReference>
<sequence length="87" mass="9998">MAWGRTLWTRMPKPENAVTIAVSSRALFRMDEEQRIYMEQGVEEYVRYQLEHENEPFSPGPAFPFVKLTCPPHSWLPTPGIHPGGLS</sequence>
<dbReference type="GO" id="GO:0009117">
    <property type="term" value="P:nucleotide metabolic process"/>
    <property type="evidence" value="ECO:0007669"/>
    <property type="project" value="InterPro"/>
</dbReference>
<dbReference type="AlphaFoldDB" id="A0A7J8FA72"/>
<evidence type="ECO:0000313" key="1">
    <source>
        <dbReference type="EMBL" id="KAF6444654.1"/>
    </source>
</evidence>
<dbReference type="GO" id="GO:0000287">
    <property type="term" value="F:magnesium ion binding"/>
    <property type="evidence" value="ECO:0007669"/>
    <property type="project" value="InterPro"/>
</dbReference>
<dbReference type="GO" id="GO:0005829">
    <property type="term" value="C:cytosol"/>
    <property type="evidence" value="ECO:0007669"/>
    <property type="project" value="TreeGrafter"/>
</dbReference>
<comment type="caution">
    <text evidence="1">The sequence shown here is derived from an EMBL/GenBank/DDBJ whole genome shotgun (WGS) entry which is preliminary data.</text>
</comment>
<gene>
    <name evidence="1" type="ORF">HJG59_013329</name>
</gene>
<dbReference type="EMBL" id="JACASF010000012">
    <property type="protein sequence ID" value="KAF6444654.1"/>
    <property type="molecule type" value="Genomic_DNA"/>
</dbReference>
<proteinExistence type="predicted"/>
<dbReference type="Pfam" id="PF06189">
    <property type="entry name" value="5-nucleotidase"/>
    <property type="match status" value="1"/>
</dbReference>
<dbReference type="Proteomes" id="UP000550707">
    <property type="component" value="Unassembled WGS sequence"/>
</dbReference>
<dbReference type="PANTHER" id="PTHR31367">
    <property type="entry name" value="CYTOSOLIC 5'-NUCLEOTIDASE 1 FAMILY MEMBER"/>
    <property type="match status" value="1"/>
</dbReference>
<dbReference type="PANTHER" id="PTHR31367:SF2">
    <property type="entry name" value="CYTOSOLIC 5'-NUCLEOTIDASE 1A"/>
    <property type="match status" value="1"/>
</dbReference>
<dbReference type="GO" id="GO:0046085">
    <property type="term" value="P:adenosine metabolic process"/>
    <property type="evidence" value="ECO:0007669"/>
    <property type="project" value="TreeGrafter"/>
</dbReference>
<organism evidence="1 2">
    <name type="scientific">Molossus molossus</name>
    <name type="common">Pallas' mastiff bat</name>
    <name type="synonym">Vespertilio molossus</name>
    <dbReference type="NCBI Taxonomy" id="27622"/>
    <lineage>
        <taxon>Eukaryota</taxon>
        <taxon>Metazoa</taxon>
        <taxon>Chordata</taxon>
        <taxon>Craniata</taxon>
        <taxon>Vertebrata</taxon>
        <taxon>Euteleostomi</taxon>
        <taxon>Mammalia</taxon>
        <taxon>Eutheria</taxon>
        <taxon>Laurasiatheria</taxon>
        <taxon>Chiroptera</taxon>
        <taxon>Yangochiroptera</taxon>
        <taxon>Molossidae</taxon>
        <taxon>Molossus</taxon>
    </lineage>
</organism>
<dbReference type="GO" id="GO:0000166">
    <property type="term" value="F:nucleotide binding"/>
    <property type="evidence" value="ECO:0007669"/>
    <property type="project" value="InterPro"/>
</dbReference>
<evidence type="ECO:0000313" key="2">
    <source>
        <dbReference type="Proteomes" id="UP000550707"/>
    </source>
</evidence>
<protein>
    <submittedName>
        <fullName evidence="1">5'-nucleotidase, cytosolic IA</fullName>
    </submittedName>
</protein>
<keyword evidence="2" id="KW-1185">Reference proteome</keyword>